<evidence type="ECO:0000313" key="13">
    <source>
        <dbReference type="Proteomes" id="UP000644507"/>
    </source>
</evidence>
<sequence length="445" mass="49977">MPSLRKTATTVASRLIESGYEALFAGGCVRDQLLGIEPKDYDIATSATPEEVEALFSKTNAVGAHFGVILVKKKGYHFEVATFRHDGSYHDGRRPESVTFTNAKEDAQRRDFTINGLFQNPLTGEILDYVGGQEDLSNGVLRAIGNPAQRFQEDALRLLRAVRFAVKTGFTVEPATWQAMKDHAALLDQISPERIRDEFSRIITDPRRAEGLQLLLDSGLLERFLPEALPLVGCEQPPQWHPEGDVYTHTKIALDLLPDDAPLELCLGVLLHDIGKPPTYTWDEVDQRIRFSGHDAVGAEMAEEILRRLRYSNDTIADVRELVARHMQFMHVQDMRAAKLKRFMARPTFPLELQLHKVDCESSNGFTDNFDFLTAKVVEFANEPIIPKPLVTGKDLIELGLQPGPQFREILEEIQTRQLEGALTTREEALELLPSLRASQDEEPA</sequence>
<evidence type="ECO:0000313" key="12">
    <source>
        <dbReference type="EMBL" id="GHC63812.1"/>
    </source>
</evidence>
<evidence type="ECO:0000256" key="7">
    <source>
        <dbReference type="ARBA" id="ARBA00022842"/>
    </source>
</evidence>
<accession>A0A918WMG0</accession>
<evidence type="ECO:0000256" key="2">
    <source>
        <dbReference type="ARBA" id="ARBA00022679"/>
    </source>
</evidence>
<dbReference type="SUPFAM" id="SSF81301">
    <property type="entry name" value="Nucleotidyltransferase"/>
    <property type="match status" value="1"/>
</dbReference>
<evidence type="ECO:0000256" key="5">
    <source>
        <dbReference type="ARBA" id="ARBA00022723"/>
    </source>
</evidence>
<reference evidence="12" key="2">
    <citation type="submission" date="2020-09" db="EMBL/GenBank/DDBJ databases">
        <authorList>
            <person name="Sun Q."/>
            <person name="Kim S."/>
        </authorList>
    </citation>
    <scope>NUCLEOTIDE SEQUENCE</scope>
    <source>
        <strain evidence="12">KCTC 12988</strain>
    </source>
</reference>
<evidence type="ECO:0000256" key="8">
    <source>
        <dbReference type="RuleBase" id="RU003953"/>
    </source>
</evidence>
<keyword evidence="3" id="KW-0819">tRNA processing</keyword>
<keyword evidence="5" id="KW-0479">Metal-binding</keyword>
<feature type="domain" description="Poly A polymerase head" evidence="9">
    <location>
        <begin position="24"/>
        <end position="142"/>
    </location>
</feature>
<feature type="domain" description="tRNA nucleotidyltransferase/poly(A) polymerase RNA and SrmB- binding" evidence="11">
    <location>
        <begin position="169"/>
        <end position="228"/>
    </location>
</feature>
<keyword evidence="13" id="KW-1185">Reference proteome</keyword>
<evidence type="ECO:0000256" key="6">
    <source>
        <dbReference type="ARBA" id="ARBA00022741"/>
    </source>
</evidence>
<comment type="cofactor">
    <cofactor evidence="1">
        <name>Mg(2+)</name>
        <dbReference type="ChEBI" id="CHEBI:18420"/>
    </cofactor>
</comment>
<keyword evidence="4" id="KW-0548">Nucleotidyltransferase</keyword>
<organism evidence="12 13">
    <name type="scientific">Roseibacillus persicicus</name>
    <dbReference type="NCBI Taxonomy" id="454148"/>
    <lineage>
        <taxon>Bacteria</taxon>
        <taxon>Pseudomonadati</taxon>
        <taxon>Verrucomicrobiota</taxon>
        <taxon>Verrucomicrobiia</taxon>
        <taxon>Verrucomicrobiales</taxon>
        <taxon>Verrucomicrobiaceae</taxon>
        <taxon>Roseibacillus</taxon>
    </lineage>
</organism>
<dbReference type="Gene3D" id="1.10.3090.10">
    <property type="entry name" value="cca-adding enzyme, domain 2"/>
    <property type="match status" value="1"/>
</dbReference>
<dbReference type="CDD" id="cd05398">
    <property type="entry name" value="NT_ClassII-CCAase"/>
    <property type="match status" value="1"/>
</dbReference>
<dbReference type="InterPro" id="IPR050264">
    <property type="entry name" value="Bact_CCA-adding_enz_type3_sf"/>
</dbReference>
<dbReference type="EMBL" id="BMXI01000017">
    <property type="protein sequence ID" value="GHC63812.1"/>
    <property type="molecule type" value="Genomic_DNA"/>
</dbReference>
<evidence type="ECO:0000259" key="11">
    <source>
        <dbReference type="Pfam" id="PF12627"/>
    </source>
</evidence>
<dbReference type="Pfam" id="PF12627">
    <property type="entry name" value="PolyA_pol_RNAbd"/>
    <property type="match status" value="1"/>
</dbReference>
<feature type="domain" description="HD" evidence="10">
    <location>
        <begin position="251"/>
        <end position="331"/>
    </location>
</feature>
<dbReference type="NCBIfam" id="TIGR00277">
    <property type="entry name" value="HDIG"/>
    <property type="match status" value="1"/>
</dbReference>
<dbReference type="Proteomes" id="UP000644507">
    <property type="component" value="Unassembled WGS sequence"/>
</dbReference>
<dbReference type="GO" id="GO:0000166">
    <property type="term" value="F:nucleotide binding"/>
    <property type="evidence" value="ECO:0007669"/>
    <property type="project" value="UniProtKB-KW"/>
</dbReference>
<keyword evidence="6" id="KW-0547">Nucleotide-binding</keyword>
<protein>
    <submittedName>
        <fullName evidence="12">HDIG domain-containing protein</fullName>
    </submittedName>
</protein>
<proteinExistence type="inferred from homology"/>
<dbReference type="GO" id="GO:0046872">
    <property type="term" value="F:metal ion binding"/>
    <property type="evidence" value="ECO:0007669"/>
    <property type="project" value="UniProtKB-KW"/>
</dbReference>
<dbReference type="InterPro" id="IPR006674">
    <property type="entry name" value="HD_domain"/>
</dbReference>
<dbReference type="RefSeq" id="WP_189572781.1">
    <property type="nucleotide sequence ID" value="NZ_BMXI01000017.1"/>
</dbReference>
<dbReference type="SUPFAM" id="SSF81891">
    <property type="entry name" value="Poly A polymerase C-terminal region-like"/>
    <property type="match status" value="1"/>
</dbReference>
<evidence type="ECO:0000256" key="1">
    <source>
        <dbReference type="ARBA" id="ARBA00001946"/>
    </source>
</evidence>
<dbReference type="InterPro" id="IPR003607">
    <property type="entry name" value="HD/PDEase_dom"/>
</dbReference>
<dbReference type="InterPro" id="IPR006675">
    <property type="entry name" value="HDIG_dom"/>
</dbReference>
<evidence type="ECO:0000259" key="9">
    <source>
        <dbReference type="Pfam" id="PF01743"/>
    </source>
</evidence>
<keyword evidence="7" id="KW-0460">Magnesium</keyword>
<dbReference type="Pfam" id="PF01966">
    <property type="entry name" value="HD"/>
    <property type="match status" value="1"/>
</dbReference>
<dbReference type="Gene3D" id="3.30.460.10">
    <property type="entry name" value="Beta Polymerase, domain 2"/>
    <property type="match status" value="1"/>
</dbReference>
<evidence type="ECO:0000256" key="4">
    <source>
        <dbReference type="ARBA" id="ARBA00022695"/>
    </source>
</evidence>
<dbReference type="GO" id="GO:0000049">
    <property type="term" value="F:tRNA binding"/>
    <property type="evidence" value="ECO:0007669"/>
    <property type="project" value="TreeGrafter"/>
</dbReference>
<evidence type="ECO:0000256" key="3">
    <source>
        <dbReference type="ARBA" id="ARBA00022694"/>
    </source>
</evidence>
<reference evidence="12" key="1">
    <citation type="journal article" date="2014" name="Int. J. Syst. Evol. Microbiol.">
        <title>Complete genome sequence of Corynebacterium casei LMG S-19264T (=DSM 44701T), isolated from a smear-ripened cheese.</title>
        <authorList>
            <consortium name="US DOE Joint Genome Institute (JGI-PGF)"/>
            <person name="Walter F."/>
            <person name="Albersmeier A."/>
            <person name="Kalinowski J."/>
            <person name="Ruckert C."/>
        </authorList>
    </citation>
    <scope>NUCLEOTIDE SEQUENCE</scope>
    <source>
        <strain evidence="12">KCTC 12988</strain>
    </source>
</reference>
<dbReference type="GO" id="GO:0008033">
    <property type="term" value="P:tRNA processing"/>
    <property type="evidence" value="ECO:0007669"/>
    <property type="project" value="UniProtKB-KW"/>
</dbReference>
<evidence type="ECO:0000259" key="10">
    <source>
        <dbReference type="Pfam" id="PF01966"/>
    </source>
</evidence>
<dbReference type="CDD" id="cd00077">
    <property type="entry name" value="HDc"/>
    <property type="match status" value="1"/>
</dbReference>
<dbReference type="PANTHER" id="PTHR46173:SF1">
    <property type="entry name" value="CCA TRNA NUCLEOTIDYLTRANSFERASE 1, MITOCHONDRIAL"/>
    <property type="match status" value="1"/>
</dbReference>
<dbReference type="Pfam" id="PF01743">
    <property type="entry name" value="PolyA_pol"/>
    <property type="match status" value="1"/>
</dbReference>
<keyword evidence="8" id="KW-0694">RNA-binding</keyword>
<comment type="caution">
    <text evidence="12">The sequence shown here is derived from an EMBL/GenBank/DDBJ whole genome shotgun (WGS) entry which is preliminary data.</text>
</comment>
<dbReference type="GO" id="GO:0016779">
    <property type="term" value="F:nucleotidyltransferase activity"/>
    <property type="evidence" value="ECO:0007669"/>
    <property type="project" value="UniProtKB-KW"/>
</dbReference>
<dbReference type="InterPro" id="IPR032828">
    <property type="entry name" value="PolyA_RNA-bd"/>
</dbReference>
<dbReference type="InterPro" id="IPR043519">
    <property type="entry name" value="NT_sf"/>
</dbReference>
<gene>
    <name evidence="12" type="ORF">GCM10007100_34230</name>
</gene>
<keyword evidence="2 8" id="KW-0808">Transferase</keyword>
<dbReference type="InterPro" id="IPR002646">
    <property type="entry name" value="PolA_pol_head_dom"/>
</dbReference>
<name>A0A918WMG0_9BACT</name>
<dbReference type="PANTHER" id="PTHR46173">
    <property type="entry name" value="CCA TRNA NUCLEOTIDYLTRANSFERASE 1, MITOCHONDRIAL"/>
    <property type="match status" value="1"/>
</dbReference>
<comment type="similarity">
    <text evidence="8">Belongs to the tRNA nucleotidyltransferase/poly(A) polymerase family.</text>
</comment>
<dbReference type="AlphaFoldDB" id="A0A918WMG0"/>